<sequence>MNSTTPILESDIDSLTFELAEAQTEKPKPAQYVNNKELQEEFVRYATRKAEWIAAGKPGVPPLTNKIGQAIIDISTRRTYSRNFVGYTQAWKEEMIGDAIETCTRYAHNYNPFKYNNPFAYITQLVTNAIILRIKREKKQTYIKFKAFDNAKGFAGYLDGNVDEDELHLVDETADMYRDHLQYIADYEARHMVKGAKDELDDENLGVLEFLQ</sequence>
<evidence type="ECO:0008006" key="3">
    <source>
        <dbReference type="Google" id="ProtNLM"/>
    </source>
</evidence>
<proteinExistence type="predicted"/>
<evidence type="ECO:0000313" key="2">
    <source>
        <dbReference type="Proteomes" id="UP000225821"/>
    </source>
</evidence>
<protein>
    <recommendedName>
        <fullName evidence="3">RNA polymerase sigma factor</fullName>
    </recommendedName>
</protein>
<accession>A0A1S5R3N8</accession>
<dbReference type="Proteomes" id="UP000225821">
    <property type="component" value="Segment"/>
</dbReference>
<dbReference type="OrthoDB" id="11446at10239"/>
<keyword evidence="2" id="KW-1185">Reference proteome</keyword>
<dbReference type="EMBL" id="KU873925">
    <property type="protein sequence ID" value="AND75021.1"/>
    <property type="molecule type" value="Genomic_DNA"/>
</dbReference>
<organism evidence="1 2">
    <name type="scientific">Pseudomonas phage pf16</name>
    <dbReference type="NCBI Taxonomy" id="1815630"/>
    <lineage>
        <taxon>Viruses</taxon>
        <taxon>Duplodnaviria</taxon>
        <taxon>Heunggongvirae</taxon>
        <taxon>Uroviricota</taxon>
        <taxon>Caudoviricetes</taxon>
        <taxon>Chakrabartyvirus</taxon>
        <taxon>Chakrabartyvirus pf16</taxon>
    </lineage>
</organism>
<evidence type="ECO:0000313" key="1">
    <source>
        <dbReference type="EMBL" id="AND75021.1"/>
    </source>
</evidence>
<gene>
    <name evidence="1" type="ORF">pf16_98</name>
</gene>
<name>A0A1S5R3N8_9CAUD</name>
<reference evidence="1 2" key="1">
    <citation type="submission" date="2016-03" db="EMBL/GenBank/DDBJ databases">
        <title>Characterisation of pf16 and phiPMW: Two novel phages infecting Pseudomonas putida PpG1.</title>
        <authorList>
            <person name="Magill D.J."/>
            <person name="Krylov V.N."/>
            <person name="Shaburova O.V."/>
            <person name="Allen C.C.R."/>
            <person name="McGrath J.W."/>
            <person name="Quinn J.P."/>
            <person name="Kulakov L.A."/>
        </authorList>
    </citation>
    <scope>NUCLEOTIDE SEQUENCE [LARGE SCALE GENOMIC DNA]</scope>
</reference>